<keyword evidence="1" id="KW-0472">Membrane</keyword>
<keyword evidence="1" id="KW-0812">Transmembrane</keyword>
<sequence>MAEEPTSSSSVPSYIGAAIFSVFLIIILFVVIFGLLQARSRKKLCWQQGYEKLPMYYANGAMTTALPKDRDYVDEDSEVDEFVKDNTECS</sequence>
<proteinExistence type="predicted"/>
<feature type="transmembrane region" description="Helical" evidence="1">
    <location>
        <begin position="14"/>
        <end position="36"/>
    </location>
</feature>
<protein>
    <submittedName>
        <fullName evidence="2">Uncharacterized protein</fullName>
    </submittedName>
</protein>
<keyword evidence="3" id="KW-1185">Reference proteome</keyword>
<reference evidence="2" key="1">
    <citation type="submission" date="2022-03" db="EMBL/GenBank/DDBJ databases">
        <authorList>
            <person name="Martin C."/>
        </authorList>
    </citation>
    <scope>NUCLEOTIDE SEQUENCE</scope>
</reference>
<name>A0A8S4PTW9_OWEFU</name>
<evidence type="ECO:0000313" key="2">
    <source>
        <dbReference type="EMBL" id="CAH1797470.1"/>
    </source>
</evidence>
<comment type="caution">
    <text evidence="2">The sequence shown here is derived from an EMBL/GenBank/DDBJ whole genome shotgun (WGS) entry which is preliminary data.</text>
</comment>
<accession>A0A8S4PTW9</accession>
<keyword evidence="1" id="KW-1133">Transmembrane helix</keyword>
<evidence type="ECO:0000313" key="3">
    <source>
        <dbReference type="Proteomes" id="UP000749559"/>
    </source>
</evidence>
<dbReference type="AlphaFoldDB" id="A0A8S4PTW9"/>
<dbReference type="Proteomes" id="UP000749559">
    <property type="component" value="Unassembled WGS sequence"/>
</dbReference>
<organism evidence="2 3">
    <name type="scientific">Owenia fusiformis</name>
    <name type="common">Polychaete worm</name>
    <dbReference type="NCBI Taxonomy" id="6347"/>
    <lineage>
        <taxon>Eukaryota</taxon>
        <taxon>Metazoa</taxon>
        <taxon>Spiralia</taxon>
        <taxon>Lophotrochozoa</taxon>
        <taxon>Annelida</taxon>
        <taxon>Polychaeta</taxon>
        <taxon>Sedentaria</taxon>
        <taxon>Canalipalpata</taxon>
        <taxon>Sabellida</taxon>
        <taxon>Oweniida</taxon>
        <taxon>Oweniidae</taxon>
        <taxon>Owenia</taxon>
    </lineage>
</organism>
<evidence type="ECO:0000256" key="1">
    <source>
        <dbReference type="SAM" id="Phobius"/>
    </source>
</evidence>
<dbReference type="EMBL" id="CAIIXF020000010">
    <property type="protein sequence ID" value="CAH1797470.1"/>
    <property type="molecule type" value="Genomic_DNA"/>
</dbReference>
<gene>
    <name evidence="2" type="ORF">OFUS_LOCUS21747</name>
</gene>